<dbReference type="Gene3D" id="3.20.20.370">
    <property type="entry name" value="Glycoside hydrolase/deacetylase"/>
    <property type="match status" value="1"/>
</dbReference>
<accession>A0AAW7ZD23</accession>
<evidence type="ECO:0000313" key="4">
    <source>
        <dbReference type="EMBL" id="MDO7787049.1"/>
    </source>
</evidence>
<evidence type="ECO:0000256" key="1">
    <source>
        <dbReference type="SAM" id="MobiDB-lite"/>
    </source>
</evidence>
<keyword evidence="2" id="KW-0812">Transmembrane</keyword>
<reference evidence="4" key="2">
    <citation type="submission" date="2023-03" db="EMBL/GenBank/DDBJ databases">
        <authorList>
            <person name="Zhang Z."/>
        </authorList>
    </citation>
    <scope>NUCLEOTIDE SEQUENCE</scope>
    <source>
        <strain evidence="4">DSA</strain>
    </source>
</reference>
<dbReference type="CDD" id="cd10948">
    <property type="entry name" value="CE4_BsPdaA_like"/>
    <property type="match status" value="1"/>
</dbReference>
<dbReference type="GO" id="GO:0005975">
    <property type="term" value="P:carbohydrate metabolic process"/>
    <property type="evidence" value="ECO:0007669"/>
    <property type="project" value="InterPro"/>
</dbReference>
<evidence type="ECO:0000256" key="2">
    <source>
        <dbReference type="SAM" id="Phobius"/>
    </source>
</evidence>
<dbReference type="GO" id="GO:0016020">
    <property type="term" value="C:membrane"/>
    <property type="evidence" value="ECO:0007669"/>
    <property type="project" value="TreeGrafter"/>
</dbReference>
<dbReference type="InterPro" id="IPR050248">
    <property type="entry name" value="Polysacc_deacetylase_ArnD"/>
</dbReference>
<dbReference type="InterPro" id="IPR014235">
    <property type="entry name" value="Spore_PdaA"/>
</dbReference>
<evidence type="ECO:0000259" key="3">
    <source>
        <dbReference type="PROSITE" id="PS51677"/>
    </source>
</evidence>
<dbReference type="PANTHER" id="PTHR10587">
    <property type="entry name" value="GLYCOSYL TRANSFERASE-RELATED"/>
    <property type="match status" value="1"/>
</dbReference>
<reference evidence="4" key="1">
    <citation type="journal article" date="2023" name="J. Hazard. Mater.">
        <title>Anaerobic biodegradation of pyrene and benzo[a]pyrene by a new sulfate-reducing Desulforamulus aquiferis strain DSA.</title>
        <authorList>
            <person name="Zhang Z."/>
            <person name="Sun J."/>
            <person name="Gong X."/>
            <person name="Wang C."/>
            <person name="Wang H."/>
        </authorList>
    </citation>
    <scope>NUCLEOTIDE SEQUENCE</scope>
    <source>
        <strain evidence="4">DSA</strain>
    </source>
</reference>
<name>A0AAW7ZD23_9FIRM</name>
<dbReference type="Proteomes" id="UP001172911">
    <property type="component" value="Unassembled WGS sequence"/>
</dbReference>
<protein>
    <submittedName>
        <fullName evidence="4">Delta-lactam-biosynthetic de-N-acetylase</fullName>
    </submittedName>
</protein>
<proteinExistence type="predicted"/>
<organism evidence="4 5">
    <name type="scientific">Desulforamulus aquiferis</name>
    <dbReference type="NCBI Taxonomy" id="1397668"/>
    <lineage>
        <taxon>Bacteria</taxon>
        <taxon>Bacillati</taxon>
        <taxon>Bacillota</taxon>
        <taxon>Clostridia</taxon>
        <taxon>Eubacteriales</taxon>
        <taxon>Peptococcaceae</taxon>
        <taxon>Desulforamulus</taxon>
    </lineage>
</organism>
<sequence length="321" mass="35913">MFISTKKLYATVIFAAFLIVGTVILLYPTGSNEQIVVDSDKVQALSDHQPSTDDFGTTETDEDNSPVAEDNMVENVPSQSALPDEQKSVESTAVNNNKLSWYYMPNKEHRLPEVNSMGKALLSEYDGIYHGDINNKVIYLTFDEGYENGYTPRILDVLKETEVKAAFFITGDYLKKNEELVKRMLAEGHIVGNHTQNHPSLPDSSDSALKSEISTLADSYNNITGGQMKYLRPPMGEYSARSLKITREMGYINVFWSVAMADWVPDAGTPEQNKKTVMDRLHDGAIILLHAVNQPNATMLPDLINECKQQGYRFGTLDEIK</sequence>
<feature type="domain" description="NodB homology" evidence="3">
    <location>
        <begin position="136"/>
        <end position="315"/>
    </location>
</feature>
<dbReference type="GO" id="GO:0016810">
    <property type="term" value="F:hydrolase activity, acting on carbon-nitrogen (but not peptide) bonds"/>
    <property type="evidence" value="ECO:0007669"/>
    <property type="project" value="InterPro"/>
</dbReference>
<comment type="caution">
    <text evidence="4">The sequence shown here is derived from an EMBL/GenBank/DDBJ whole genome shotgun (WGS) entry which is preliminary data.</text>
</comment>
<feature type="region of interest" description="Disordered" evidence="1">
    <location>
        <begin position="46"/>
        <end position="69"/>
    </location>
</feature>
<keyword evidence="2" id="KW-0472">Membrane</keyword>
<dbReference type="RefSeq" id="WP_304542165.1">
    <property type="nucleotide sequence ID" value="NZ_JARPTC010000010.1"/>
</dbReference>
<keyword evidence="2" id="KW-1133">Transmembrane helix</keyword>
<dbReference type="EMBL" id="JARPTC010000010">
    <property type="protein sequence ID" value="MDO7787049.1"/>
    <property type="molecule type" value="Genomic_DNA"/>
</dbReference>
<feature type="transmembrane region" description="Helical" evidence="2">
    <location>
        <begin position="7"/>
        <end position="27"/>
    </location>
</feature>
<dbReference type="NCBIfam" id="TIGR02884">
    <property type="entry name" value="spore_pdaA"/>
    <property type="match status" value="1"/>
</dbReference>
<gene>
    <name evidence="4" type="primary">pdaA</name>
    <name evidence="4" type="ORF">P6N53_07450</name>
</gene>
<keyword evidence="5" id="KW-1185">Reference proteome</keyword>
<dbReference type="InterPro" id="IPR011330">
    <property type="entry name" value="Glyco_hydro/deAcase_b/a-brl"/>
</dbReference>
<dbReference type="SUPFAM" id="SSF88713">
    <property type="entry name" value="Glycoside hydrolase/deacetylase"/>
    <property type="match status" value="1"/>
</dbReference>
<dbReference type="PANTHER" id="PTHR10587:SF78">
    <property type="entry name" value="PEPTIDOGLYCAN-N-ACETYLMURAMIC ACID DEACETYLASE PDAA"/>
    <property type="match status" value="1"/>
</dbReference>
<dbReference type="Pfam" id="PF01522">
    <property type="entry name" value="Polysacc_deac_1"/>
    <property type="match status" value="1"/>
</dbReference>
<dbReference type="InterPro" id="IPR002509">
    <property type="entry name" value="NODB_dom"/>
</dbReference>
<dbReference type="AlphaFoldDB" id="A0AAW7ZD23"/>
<dbReference type="PROSITE" id="PS51677">
    <property type="entry name" value="NODB"/>
    <property type="match status" value="1"/>
</dbReference>
<evidence type="ECO:0000313" key="5">
    <source>
        <dbReference type="Proteomes" id="UP001172911"/>
    </source>
</evidence>